<dbReference type="GO" id="GO:0008168">
    <property type="term" value="F:methyltransferase activity"/>
    <property type="evidence" value="ECO:0007669"/>
    <property type="project" value="UniProtKB-KW"/>
</dbReference>
<keyword evidence="2" id="KW-0808">Transferase</keyword>
<dbReference type="Gene3D" id="3.40.50.150">
    <property type="entry name" value="Vaccinia Virus protein VP39"/>
    <property type="match status" value="1"/>
</dbReference>
<dbReference type="Proteomes" id="UP000280434">
    <property type="component" value="Unassembled WGS sequence"/>
</dbReference>
<proteinExistence type="predicted"/>
<gene>
    <name evidence="2" type="ORF">D7S89_07885</name>
</gene>
<keyword evidence="2" id="KW-0489">Methyltransferase</keyword>
<evidence type="ECO:0000259" key="1">
    <source>
        <dbReference type="Pfam" id="PF13649"/>
    </source>
</evidence>
<dbReference type="SUPFAM" id="SSF53335">
    <property type="entry name" value="S-adenosyl-L-methionine-dependent methyltransferases"/>
    <property type="match status" value="1"/>
</dbReference>
<evidence type="ECO:0000313" key="3">
    <source>
        <dbReference type="Proteomes" id="UP000280434"/>
    </source>
</evidence>
<dbReference type="Pfam" id="PF13649">
    <property type="entry name" value="Methyltransf_25"/>
    <property type="match status" value="1"/>
</dbReference>
<keyword evidence="3" id="KW-1185">Reference proteome</keyword>
<dbReference type="OrthoDB" id="9772751at2"/>
<feature type="domain" description="Methyltransferase" evidence="1">
    <location>
        <begin position="48"/>
        <end position="142"/>
    </location>
</feature>
<evidence type="ECO:0000313" key="2">
    <source>
        <dbReference type="EMBL" id="RKP50966.1"/>
    </source>
</evidence>
<dbReference type="RefSeq" id="WP_121277051.1">
    <property type="nucleotide sequence ID" value="NZ_RBZV01000002.1"/>
</dbReference>
<dbReference type="InterPro" id="IPR041698">
    <property type="entry name" value="Methyltransf_25"/>
</dbReference>
<comment type="caution">
    <text evidence="2">The sequence shown here is derived from an EMBL/GenBank/DDBJ whole genome shotgun (WGS) entry which is preliminary data.</text>
</comment>
<sequence>MVTPIEHYDALLAEHYTWMMGDFEARMHAQRTLLERVGIGPGDGALALDLGAGPGYQSIALLELGYRVTAVDTSTPLIAELKERSQGRPIDARVADMRDPQAWGGGAPRVVVCMGDTLTHLPGRADVRALFAAVRERLVPGGTFVLTYRDLSKALEGVARIFPVRADEHASMICFVEYLDDVAMIHDVVTRRTPEGYVTQKSAYPKLRLAQDEVCGWLHDAGFETVTALEGEPMVTLAAR</sequence>
<dbReference type="InterPro" id="IPR029063">
    <property type="entry name" value="SAM-dependent_MTases_sf"/>
</dbReference>
<protein>
    <submittedName>
        <fullName evidence="2">Class I SAM-dependent methyltransferase</fullName>
    </submittedName>
</protein>
<reference evidence="2 3" key="1">
    <citation type="submission" date="2018-10" db="EMBL/GenBank/DDBJ databases">
        <title>Paraburkholderia sp. 7MK8-2, isolated from soil.</title>
        <authorList>
            <person name="Gao Z.-H."/>
            <person name="Qiu L.-H."/>
        </authorList>
    </citation>
    <scope>NUCLEOTIDE SEQUENCE [LARGE SCALE GENOMIC DNA]</scope>
    <source>
        <strain evidence="2 3">7MK8-2</strain>
    </source>
</reference>
<organism evidence="2 3">
    <name type="scientific">Trinickia fusca</name>
    <dbReference type="NCBI Taxonomy" id="2419777"/>
    <lineage>
        <taxon>Bacteria</taxon>
        <taxon>Pseudomonadati</taxon>
        <taxon>Pseudomonadota</taxon>
        <taxon>Betaproteobacteria</taxon>
        <taxon>Burkholderiales</taxon>
        <taxon>Burkholderiaceae</taxon>
        <taxon>Trinickia</taxon>
    </lineage>
</organism>
<dbReference type="AlphaFoldDB" id="A0A494XQB2"/>
<dbReference type="EMBL" id="RBZV01000002">
    <property type="protein sequence ID" value="RKP50966.1"/>
    <property type="molecule type" value="Genomic_DNA"/>
</dbReference>
<dbReference type="CDD" id="cd02440">
    <property type="entry name" value="AdoMet_MTases"/>
    <property type="match status" value="1"/>
</dbReference>
<accession>A0A494XQB2</accession>
<dbReference type="GO" id="GO:0032259">
    <property type="term" value="P:methylation"/>
    <property type="evidence" value="ECO:0007669"/>
    <property type="project" value="UniProtKB-KW"/>
</dbReference>
<name>A0A494XQB2_9BURK</name>